<dbReference type="InterPro" id="IPR036689">
    <property type="entry name" value="ESAT-6-like_sf"/>
</dbReference>
<keyword evidence="2" id="KW-0175">Coiled coil</keyword>
<protein>
    <recommendedName>
        <fullName evidence="1">ESAT-6-like protein</fullName>
    </recommendedName>
</protein>
<dbReference type="Proteomes" id="UP000248039">
    <property type="component" value="Unassembled WGS sequence"/>
</dbReference>
<dbReference type="InterPro" id="IPR010310">
    <property type="entry name" value="T7SS_ESAT-6-like"/>
</dbReference>
<dbReference type="NCBIfam" id="TIGR03930">
    <property type="entry name" value="WXG100_ESAT6"/>
    <property type="match status" value="1"/>
</dbReference>
<keyword evidence="4" id="KW-1185">Reference proteome</keyword>
<dbReference type="AlphaFoldDB" id="A0A2V4NDU0"/>
<evidence type="ECO:0000256" key="2">
    <source>
        <dbReference type="SAM" id="Coils"/>
    </source>
</evidence>
<dbReference type="OrthoDB" id="3253863at2"/>
<dbReference type="RefSeq" id="WP_110668316.1">
    <property type="nucleotide sequence ID" value="NZ_PYBW01000033.1"/>
</dbReference>
<organism evidence="3 4">
    <name type="scientific">Streptomyces tateyamensis</name>
    <dbReference type="NCBI Taxonomy" id="565073"/>
    <lineage>
        <taxon>Bacteria</taxon>
        <taxon>Bacillati</taxon>
        <taxon>Actinomycetota</taxon>
        <taxon>Actinomycetes</taxon>
        <taxon>Kitasatosporales</taxon>
        <taxon>Streptomycetaceae</taxon>
        <taxon>Streptomyces</taxon>
    </lineage>
</organism>
<evidence type="ECO:0000313" key="3">
    <source>
        <dbReference type="EMBL" id="PYC81943.1"/>
    </source>
</evidence>
<dbReference type="Pfam" id="PF06013">
    <property type="entry name" value="WXG100"/>
    <property type="match status" value="1"/>
</dbReference>
<dbReference type="EMBL" id="PYBW01000033">
    <property type="protein sequence ID" value="PYC81943.1"/>
    <property type="molecule type" value="Genomic_DNA"/>
</dbReference>
<comment type="caution">
    <text evidence="3">The sequence shown here is derived from an EMBL/GenBank/DDBJ whole genome shotgun (WGS) entry which is preliminary data.</text>
</comment>
<name>A0A2V4NDU0_9ACTN</name>
<evidence type="ECO:0000256" key="1">
    <source>
        <dbReference type="RuleBase" id="RU362001"/>
    </source>
</evidence>
<gene>
    <name evidence="3" type="ORF">C7C46_10935</name>
</gene>
<dbReference type="Gene3D" id="1.10.287.1060">
    <property type="entry name" value="ESAT-6-like"/>
    <property type="match status" value="1"/>
</dbReference>
<comment type="similarity">
    <text evidence="1">Belongs to the WXG100 family.</text>
</comment>
<dbReference type="SUPFAM" id="SSF140453">
    <property type="entry name" value="EsxAB dimer-like"/>
    <property type="match status" value="1"/>
</dbReference>
<feature type="coiled-coil region" evidence="2">
    <location>
        <begin position="63"/>
        <end position="90"/>
    </location>
</feature>
<evidence type="ECO:0000313" key="4">
    <source>
        <dbReference type="Proteomes" id="UP000248039"/>
    </source>
</evidence>
<proteinExistence type="inferred from homology"/>
<sequence>MAGQFTTTAEEMTAFSAKIVQVNEQVQKEIQSLNGLIGEVAGGWTGDAATAYHQLQQRWNDDAQALNKVLDEIRQAIDATTKQYSATEDNQRSSISGVQGG</sequence>
<reference evidence="3 4" key="1">
    <citation type="submission" date="2018-03" db="EMBL/GenBank/DDBJ databases">
        <title>Bioinformatic expansion and discovery of thiopeptide antibiotics.</title>
        <authorList>
            <person name="Schwalen C.J."/>
            <person name="Hudson G.A."/>
            <person name="Mitchell D.A."/>
        </authorList>
    </citation>
    <scope>NUCLEOTIDE SEQUENCE [LARGE SCALE GENOMIC DNA]</scope>
    <source>
        <strain evidence="3 4">ATCC 21389</strain>
    </source>
</reference>
<accession>A0A2V4NDU0</accession>